<organism evidence="2 3">
    <name type="scientific">Pannus brasiliensis CCIBt3594</name>
    <dbReference type="NCBI Taxonomy" id="1427578"/>
    <lineage>
        <taxon>Bacteria</taxon>
        <taxon>Bacillati</taxon>
        <taxon>Cyanobacteriota</taxon>
        <taxon>Cyanophyceae</taxon>
        <taxon>Oscillatoriophycideae</taxon>
        <taxon>Chroococcales</taxon>
        <taxon>Microcystaceae</taxon>
        <taxon>Pannus</taxon>
    </lineage>
</organism>
<name>A0AAW9QU82_9CHRO</name>
<dbReference type="AlphaFoldDB" id="A0AAW9QU82"/>
<dbReference type="Proteomes" id="UP001328733">
    <property type="component" value="Unassembled WGS sequence"/>
</dbReference>
<feature type="transmembrane region" description="Helical" evidence="1">
    <location>
        <begin position="50"/>
        <end position="70"/>
    </location>
</feature>
<keyword evidence="1" id="KW-0812">Transmembrane</keyword>
<evidence type="ECO:0008006" key="4">
    <source>
        <dbReference type="Google" id="ProtNLM"/>
    </source>
</evidence>
<dbReference type="RefSeq" id="WP_332865340.1">
    <property type="nucleotide sequence ID" value="NZ_JBAFSM010000020.1"/>
</dbReference>
<keyword evidence="1" id="KW-1133">Transmembrane helix</keyword>
<keyword evidence="1" id="KW-0472">Membrane</keyword>
<gene>
    <name evidence="2" type="ORF">V0288_12110</name>
</gene>
<accession>A0AAW9QU82</accession>
<dbReference type="EMBL" id="JBAFSM010000020">
    <property type="protein sequence ID" value="MEG3437862.1"/>
    <property type="molecule type" value="Genomic_DNA"/>
</dbReference>
<evidence type="ECO:0000313" key="3">
    <source>
        <dbReference type="Proteomes" id="UP001328733"/>
    </source>
</evidence>
<proteinExistence type="predicted"/>
<protein>
    <recommendedName>
        <fullName evidence="4">Band 7 domain-containing protein</fullName>
    </recommendedName>
</protein>
<comment type="caution">
    <text evidence="2">The sequence shown here is derived from an EMBL/GenBank/DDBJ whole genome shotgun (WGS) entry which is preliminary data.</text>
</comment>
<keyword evidence="3" id="KW-1185">Reference proteome</keyword>
<feature type="transmembrane region" description="Helical" evidence="1">
    <location>
        <begin position="20"/>
        <end position="44"/>
    </location>
</feature>
<evidence type="ECO:0000256" key="1">
    <source>
        <dbReference type="SAM" id="Phobius"/>
    </source>
</evidence>
<evidence type="ECO:0000313" key="2">
    <source>
        <dbReference type="EMBL" id="MEG3437862.1"/>
    </source>
</evidence>
<reference evidence="2 3" key="1">
    <citation type="submission" date="2024-01" db="EMBL/GenBank/DDBJ databases">
        <title>Genomic insights into the taxonomy and metabolism of the cyanobacterium Pannus brasiliensis CCIBt3594.</title>
        <authorList>
            <person name="Machado M."/>
            <person name="Botero N.B."/>
            <person name="Andreote A.P.D."/>
            <person name="Feitosa A.M.T."/>
            <person name="Popin R."/>
            <person name="Sivonen K."/>
            <person name="Fiore M.F."/>
        </authorList>
    </citation>
    <scope>NUCLEOTIDE SEQUENCE [LARGE SCALE GENOMIC DNA]</scope>
    <source>
        <strain evidence="2 3">CCIBt3594</strain>
    </source>
</reference>
<sequence>MRIIEHARDRLVLHFQYSFFETLIFGSGFIFTGLFIILFGALAVRQTEGSWILSSATGVALTALGVFSIVKYPGFNTITFDKGRNRFLWERGTFPNRPAAKSLEIPLDVIVGVTIADTGDTESASYNLVLILEPAYWRVSLHSDRYYIRVEWLARSIAEFLNAPYFPDESKAPLPLDRQKILEGAAPYQFGWKYLEEEIDRLEKHVGRYPTDAGACLELGVLLRSKPAEAIVYLQRAESLFEARQEVDRARSVAVLRSLVNWKN</sequence>